<dbReference type="Pfam" id="PF09912">
    <property type="entry name" value="DUF2141"/>
    <property type="match status" value="1"/>
</dbReference>
<evidence type="ECO:0000313" key="2">
    <source>
        <dbReference type="EMBL" id="QQP90225.1"/>
    </source>
</evidence>
<keyword evidence="3" id="KW-1185">Reference proteome</keyword>
<evidence type="ECO:0000313" key="3">
    <source>
        <dbReference type="Proteomes" id="UP000595197"/>
    </source>
</evidence>
<accession>A0ABX7B9D3</accession>
<dbReference type="RefSeq" id="WP_201077180.1">
    <property type="nucleotide sequence ID" value="NZ_CP067420.1"/>
</dbReference>
<reference evidence="2" key="1">
    <citation type="submission" date="2021-02" db="EMBL/GenBank/DDBJ databases">
        <title>Skermanella TT6 skin isolate.</title>
        <authorList>
            <person name="Lee K."/>
            <person name="Ganzorig M."/>
        </authorList>
    </citation>
    <scope>NUCLEOTIDE SEQUENCE</scope>
    <source>
        <strain evidence="2">TT6</strain>
    </source>
</reference>
<keyword evidence="1" id="KW-0732">Signal</keyword>
<feature type="signal peptide" evidence="1">
    <location>
        <begin position="1"/>
        <end position="21"/>
    </location>
</feature>
<protein>
    <submittedName>
        <fullName evidence="2">DUF2141 domain-containing protein</fullName>
    </submittedName>
</protein>
<dbReference type="Proteomes" id="UP000595197">
    <property type="component" value="Chromosome"/>
</dbReference>
<feature type="chain" id="PRO_5045580373" evidence="1">
    <location>
        <begin position="22"/>
        <end position="140"/>
    </location>
</feature>
<dbReference type="EMBL" id="CP067420">
    <property type="protein sequence ID" value="QQP90225.1"/>
    <property type="molecule type" value="Genomic_DNA"/>
</dbReference>
<proteinExistence type="predicted"/>
<name>A0ABX7B9D3_9PROT</name>
<sequence length="140" mass="14400">MGKAALLAAAAATLWAAGASASELRVTVRGVPSADGDVKVGLYATPEAFEKRERTFGEAAPARIGDVVVVFRDLAPGRYGIAAIHDINGNGKLDSNLLGVPTEPFGFGNDAKVNFAPPDFADMAVTVGAGTVETSVTLRR</sequence>
<dbReference type="InterPro" id="IPR018673">
    <property type="entry name" value="DUF2141"/>
</dbReference>
<evidence type="ECO:0000256" key="1">
    <source>
        <dbReference type="SAM" id="SignalP"/>
    </source>
</evidence>
<organism evidence="2 3">
    <name type="scientific">Skermanella cutis</name>
    <dbReference type="NCBI Taxonomy" id="2775420"/>
    <lineage>
        <taxon>Bacteria</taxon>
        <taxon>Pseudomonadati</taxon>
        <taxon>Pseudomonadota</taxon>
        <taxon>Alphaproteobacteria</taxon>
        <taxon>Rhodospirillales</taxon>
        <taxon>Azospirillaceae</taxon>
        <taxon>Skermanella</taxon>
    </lineage>
</organism>
<gene>
    <name evidence="2" type="ORF">IGS68_02890</name>
</gene>